<comment type="similarity">
    <text evidence="2 6">Belongs to the flagella basal body rod proteins family.</text>
</comment>
<accession>A0A2C9D7F1</accession>
<dbReference type="InterPro" id="IPR006300">
    <property type="entry name" value="FlgB"/>
</dbReference>
<protein>
    <recommendedName>
        <fullName evidence="3 6">Flagellar basal body rod protein FlgB</fullName>
    </recommendedName>
</protein>
<evidence type="ECO:0000256" key="7">
    <source>
        <dbReference type="SAM" id="MobiDB-lite"/>
    </source>
</evidence>
<gene>
    <name evidence="9" type="primary">flgB</name>
    <name evidence="9" type="ORF">HDIA_2665</name>
</gene>
<dbReference type="EMBL" id="LT960614">
    <property type="protein sequence ID" value="SON56206.1"/>
    <property type="molecule type" value="Genomic_DNA"/>
</dbReference>
<dbReference type="NCBIfam" id="TIGR01396">
    <property type="entry name" value="FlgB"/>
    <property type="match status" value="1"/>
</dbReference>
<comment type="subcellular location">
    <subcellularLocation>
        <location evidence="1 6">Bacterial flagellum basal body</location>
    </subcellularLocation>
</comment>
<keyword evidence="4 6" id="KW-0975">Bacterial flagellum</keyword>
<evidence type="ECO:0000256" key="2">
    <source>
        <dbReference type="ARBA" id="ARBA00009677"/>
    </source>
</evidence>
<dbReference type="NCBIfam" id="NF004654">
    <property type="entry name" value="PRK06004.1"/>
    <property type="match status" value="1"/>
</dbReference>
<keyword evidence="10" id="KW-1185">Reference proteome</keyword>
<evidence type="ECO:0000256" key="5">
    <source>
        <dbReference type="ARBA" id="ARBA00024934"/>
    </source>
</evidence>
<dbReference type="GO" id="GO:0030694">
    <property type="term" value="C:bacterial-type flagellum basal body, rod"/>
    <property type="evidence" value="ECO:0007669"/>
    <property type="project" value="InterPro"/>
</dbReference>
<dbReference type="RefSeq" id="WP_099556617.1">
    <property type="nucleotide sequence ID" value="NZ_LT960614.1"/>
</dbReference>
<dbReference type="Proteomes" id="UP000223606">
    <property type="component" value="Chromosome 1"/>
</dbReference>
<dbReference type="GO" id="GO:0071973">
    <property type="term" value="P:bacterial-type flagellum-dependent cell motility"/>
    <property type="evidence" value="ECO:0007669"/>
    <property type="project" value="InterPro"/>
</dbReference>
<evidence type="ECO:0000313" key="10">
    <source>
        <dbReference type="Proteomes" id="UP000223606"/>
    </source>
</evidence>
<dbReference type="Pfam" id="PF00460">
    <property type="entry name" value="Flg_bb_rod"/>
    <property type="match status" value="1"/>
</dbReference>
<evidence type="ECO:0000256" key="4">
    <source>
        <dbReference type="ARBA" id="ARBA00023143"/>
    </source>
</evidence>
<reference evidence="10" key="1">
    <citation type="submission" date="2017-09" db="EMBL/GenBank/DDBJ databases">
        <title>Genome sequence of Nannocystis excedens DSM 71.</title>
        <authorList>
            <person name="Blom J."/>
        </authorList>
    </citation>
    <scope>NUCLEOTIDE SEQUENCE [LARGE SCALE GENOMIC DNA]</scope>
    <source>
        <strain evidence="10">type strain: E19</strain>
    </source>
</reference>
<feature type="region of interest" description="Disordered" evidence="7">
    <location>
        <begin position="60"/>
        <end position="82"/>
    </location>
</feature>
<comment type="subunit">
    <text evidence="6">The basal body constitutes a major portion of the flagellar organelle and consists of a number of rings mounted on a central rod.</text>
</comment>
<comment type="function">
    <text evidence="5 6">Structural component of flagellum, the bacterial motility apparatus. Part of the rod structure of flagellar basal body.</text>
</comment>
<dbReference type="AlphaFoldDB" id="A0A2C9D7F1"/>
<sequence length="138" mass="15316">MAFNDLPLFRAMREKMMFHEARQQVLSENIANAATPGYQAEDIDQPDFFRMVASSANMSEGSLRPTVTSERHISSASIGGDGEFRKKTVEGYEVTPDGNGVVLEEQMMKVTNNQMDYQMAASLYQRSLGILKTAIGRG</sequence>
<feature type="domain" description="Flagellar basal body rod protein N-terminal" evidence="8">
    <location>
        <begin position="21"/>
        <end position="39"/>
    </location>
</feature>
<evidence type="ECO:0000256" key="6">
    <source>
        <dbReference type="PIRNR" id="PIRNR002889"/>
    </source>
</evidence>
<dbReference type="PIRSF" id="PIRSF002889">
    <property type="entry name" value="Rod_FlgB"/>
    <property type="match status" value="1"/>
</dbReference>
<evidence type="ECO:0000313" key="9">
    <source>
        <dbReference type="EMBL" id="SON56206.1"/>
    </source>
</evidence>
<name>A0A2C9D7F1_9HYPH</name>
<evidence type="ECO:0000259" key="8">
    <source>
        <dbReference type="Pfam" id="PF00460"/>
    </source>
</evidence>
<organism evidence="9 10">
    <name type="scientific">Hartmannibacter diazotrophicus</name>
    <dbReference type="NCBI Taxonomy" id="1482074"/>
    <lineage>
        <taxon>Bacteria</taxon>
        <taxon>Pseudomonadati</taxon>
        <taxon>Pseudomonadota</taxon>
        <taxon>Alphaproteobacteria</taxon>
        <taxon>Hyphomicrobiales</taxon>
        <taxon>Pleomorphomonadaceae</taxon>
        <taxon>Hartmannibacter</taxon>
    </lineage>
</organism>
<dbReference type="KEGG" id="hdi:HDIA_2665"/>
<dbReference type="OrthoDB" id="9788334at2"/>
<evidence type="ECO:0000256" key="3">
    <source>
        <dbReference type="ARBA" id="ARBA00014376"/>
    </source>
</evidence>
<proteinExistence type="inferred from homology"/>
<evidence type="ECO:0000256" key="1">
    <source>
        <dbReference type="ARBA" id="ARBA00004117"/>
    </source>
</evidence>
<dbReference type="InterPro" id="IPR001444">
    <property type="entry name" value="Flag_bb_rod_N"/>
</dbReference>